<dbReference type="Proteomes" id="UP000046395">
    <property type="component" value="Unassembled WGS sequence"/>
</dbReference>
<evidence type="ECO:0000256" key="1">
    <source>
        <dbReference type="ARBA" id="ARBA00003195"/>
    </source>
</evidence>
<evidence type="ECO:0000256" key="6">
    <source>
        <dbReference type="ARBA" id="ARBA00022660"/>
    </source>
</evidence>
<dbReference type="InterPro" id="IPR019329">
    <property type="entry name" value="NADH_UbQ_OxRdtase_ESSS_su"/>
</dbReference>
<keyword evidence="5" id="KW-0813">Transport</keyword>
<evidence type="ECO:0000256" key="3">
    <source>
        <dbReference type="ARBA" id="ARBA00008915"/>
    </source>
</evidence>
<dbReference type="STRING" id="70415.A0A5S6Q5F2"/>
<keyword evidence="8" id="KW-0999">Mitochondrion inner membrane</keyword>
<comment type="similarity">
    <text evidence="3">Belongs to the complex I NDUFB11 subunit family.</text>
</comment>
<dbReference type="InterPro" id="IPR058912">
    <property type="entry name" value="HTH_animal"/>
</dbReference>
<evidence type="ECO:0000256" key="2">
    <source>
        <dbReference type="ARBA" id="ARBA00004434"/>
    </source>
</evidence>
<sequence>MEHFEEKTFANLGASEAPTFFKRYVDDIFVTIKVGADERFLGHLNSLFPDNITLTIEKESRNRLPFLDTLVIRKGTSVITKVYRKATSSDRYLNFASHHHISIKTGITSTMVDRAISTFDPSDTYPEEFKKSPFYRKSKLDWLFGEGYRRPLAADQGGTMRRGWLTYGFHPTDEYLDWKNAHAAAFGVMAILASGFLFYLIYKPDWPQMREWAFREAFLELERREKAGLPPISKDMIDPEKVKLVLPSDEELGDFEIVI</sequence>
<evidence type="ECO:0000256" key="17">
    <source>
        <dbReference type="SAM" id="Phobius"/>
    </source>
</evidence>
<keyword evidence="10" id="KW-0249">Electron transport</keyword>
<proteinExistence type="inferred from homology"/>
<evidence type="ECO:0000256" key="14">
    <source>
        <dbReference type="ARBA" id="ARBA00030753"/>
    </source>
</evidence>
<dbReference type="PANTHER" id="PTHR21301:SF11">
    <property type="entry name" value="GIY-YIG DOMAIN-CONTAINING PROTEIN"/>
    <property type="match status" value="1"/>
</dbReference>
<keyword evidence="6" id="KW-0679">Respiratory chain</keyword>
<dbReference type="Pfam" id="PF26215">
    <property type="entry name" value="HTH_animal"/>
    <property type="match status" value="1"/>
</dbReference>
<evidence type="ECO:0000256" key="7">
    <source>
        <dbReference type="ARBA" id="ARBA00022692"/>
    </source>
</evidence>
<evidence type="ECO:0000256" key="8">
    <source>
        <dbReference type="ARBA" id="ARBA00022792"/>
    </source>
</evidence>
<accession>A0A5S6Q5F2</accession>
<name>A0A5S6Q5F2_TRIMR</name>
<evidence type="ECO:0000256" key="4">
    <source>
        <dbReference type="ARBA" id="ARBA00018632"/>
    </source>
</evidence>
<keyword evidence="12" id="KW-0496">Mitochondrion</keyword>
<keyword evidence="7 17" id="KW-0812">Transmembrane</keyword>
<feature type="transmembrane region" description="Helical" evidence="17">
    <location>
        <begin position="181"/>
        <end position="202"/>
    </location>
</feature>
<evidence type="ECO:0000313" key="20">
    <source>
        <dbReference type="WBParaSite" id="TMUE_0000002399.1"/>
    </source>
</evidence>
<organism evidence="19 20">
    <name type="scientific">Trichuris muris</name>
    <name type="common">Mouse whipworm</name>
    <dbReference type="NCBI Taxonomy" id="70415"/>
    <lineage>
        <taxon>Eukaryota</taxon>
        <taxon>Metazoa</taxon>
        <taxon>Ecdysozoa</taxon>
        <taxon>Nematoda</taxon>
        <taxon>Enoplea</taxon>
        <taxon>Dorylaimia</taxon>
        <taxon>Trichinellida</taxon>
        <taxon>Trichuridae</taxon>
        <taxon>Trichuris</taxon>
    </lineage>
</organism>
<dbReference type="WBParaSite" id="TMUE_0000002399.1">
    <property type="protein sequence ID" value="TMUE_0000002399.1"/>
    <property type="gene ID" value="WBGene00298241"/>
</dbReference>
<reference evidence="20" key="1">
    <citation type="submission" date="2019-12" db="UniProtKB">
        <authorList>
            <consortium name="WormBaseParasite"/>
        </authorList>
    </citation>
    <scope>IDENTIFICATION</scope>
</reference>
<comment type="function">
    <text evidence="1">Accessory subunit of the mitochondrial membrane respiratory chain NADH dehydrogenase (Complex I), that is believed not to be involved in catalysis. Complex I functions in the transfer of electrons from NADH to the respiratory chain. The immediate electron acceptor for the enzyme is believed to be ubiquinone.</text>
</comment>
<evidence type="ECO:0000256" key="15">
    <source>
        <dbReference type="ARBA" id="ARBA00031387"/>
    </source>
</evidence>
<dbReference type="PANTHER" id="PTHR21301">
    <property type="entry name" value="REVERSE TRANSCRIPTASE"/>
    <property type="match status" value="1"/>
</dbReference>
<evidence type="ECO:0000313" key="19">
    <source>
        <dbReference type="Proteomes" id="UP000046395"/>
    </source>
</evidence>
<evidence type="ECO:0000256" key="11">
    <source>
        <dbReference type="ARBA" id="ARBA00022989"/>
    </source>
</evidence>
<keyword evidence="11 17" id="KW-1133">Transmembrane helix</keyword>
<keyword evidence="13 17" id="KW-0472">Membrane</keyword>
<keyword evidence="9" id="KW-0809">Transit peptide</keyword>
<evidence type="ECO:0000256" key="16">
    <source>
        <dbReference type="ARBA" id="ARBA00046528"/>
    </source>
</evidence>
<feature type="domain" description="Helix-turn-helix" evidence="18">
    <location>
        <begin position="91"/>
        <end position="130"/>
    </location>
</feature>
<evidence type="ECO:0000256" key="10">
    <source>
        <dbReference type="ARBA" id="ARBA00022982"/>
    </source>
</evidence>
<evidence type="ECO:0000256" key="13">
    <source>
        <dbReference type="ARBA" id="ARBA00023136"/>
    </source>
</evidence>
<dbReference type="AlphaFoldDB" id="A0A5S6Q5F2"/>
<dbReference type="GO" id="GO:0005743">
    <property type="term" value="C:mitochondrial inner membrane"/>
    <property type="evidence" value="ECO:0007669"/>
    <property type="project" value="UniProtKB-SubCell"/>
</dbReference>
<comment type="subunit">
    <text evidence="16">Complex I is composed of 45 different subunits. Interacts with BCAP31.</text>
</comment>
<dbReference type="Pfam" id="PF10183">
    <property type="entry name" value="ESSS"/>
    <property type="match status" value="1"/>
</dbReference>
<evidence type="ECO:0000256" key="12">
    <source>
        <dbReference type="ARBA" id="ARBA00023128"/>
    </source>
</evidence>
<comment type="subcellular location">
    <subcellularLocation>
        <location evidence="2">Mitochondrion inner membrane</location>
        <topology evidence="2">Single-pass membrane protein</topology>
    </subcellularLocation>
</comment>
<keyword evidence="19" id="KW-1185">Reference proteome</keyword>
<protein>
    <recommendedName>
        <fullName evidence="4">NADH dehydrogenase [ubiquinone] 1 beta subcomplex subunit 11, mitochondrial</fullName>
    </recommendedName>
    <alternativeName>
        <fullName evidence="15">Complex I-ESSS</fullName>
    </alternativeName>
    <alternativeName>
        <fullName evidence="14">NADH-ubiquinone oxidoreductase ESSS subunit</fullName>
    </alternativeName>
</protein>
<evidence type="ECO:0000259" key="18">
    <source>
        <dbReference type="Pfam" id="PF26215"/>
    </source>
</evidence>
<evidence type="ECO:0000256" key="9">
    <source>
        <dbReference type="ARBA" id="ARBA00022946"/>
    </source>
</evidence>
<evidence type="ECO:0000256" key="5">
    <source>
        <dbReference type="ARBA" id="ARBA00022448"/>
    </source>
</evidence>